<proteinExistence type="predicted"/>
<sequence length="368" mass="41646">MKPPKLTSEFFTHLPPETTIDILSRLPIRTIVRSKLVCKSWRDLLRTREFADSHLSRSTSGLAICEYSSELRIFEFEDEHNHQHRHNPVTGFPCRKFATIRLPTAIQGSANGLLFSRGITRQFDALHICNPITRECIQLPTPENYVNSPTIVANGFGVSKITGRYKVVRVSLEYDRDPYTYELVGITKSSCHVYTLGTGKWRSIVASVPPLGNNQYSIGAFLNGSLHCSFALPPLRESDVHSQIVVALGDYLCVCDNLSEDEVVVWLMKEYGDEKSWAKEIVIRKPQFLRGFGGFASNFVCPVRIFEHGHVLMSCYAVCLFCYSNETETAELAHMFGVFDGHRGMQVMLHRSSFLSLKCFPMENVTSF</sequence>
<dbReference type="CDD" id="cd22157">
    <property type="entry name" value="F-box_AtFBW1-like"/>
    <property type="match status" value="1"/>
</dbReference>
<dbReference type="PROSITE" id="PS50181">
    <property type="entry name" value="FBOX"/>
    <property type="match status" value="1"/>
</dbReference>
<gene>
    <name evidence="2" type="ORF">MIMGU_mgv1a008592mg</name>
</gene>
<protein>
    <recommendedName>
        <fullName evidence="1">F-box domain-containing protein</fullName>
    </recommendedName>
</protein>
<organism evidence="2 3">
    <name type="scientific">Erythranthe guttata</name>
    <name type="common">Yellow monkey flower</name>
    <name type="synonym">Mimulus guttatus</name>
    <dbReference type="NCBI Taxonomy" id="4155"/>
    <lineage>
        <taxon>Eukaryota</taxon>
        <taxon>Viridiplantae</taxon>
        <taxon>Streptophyta</taxon>
        <taxon>Embryophyta</taxon>
        <taxon>Tracheophyta</taxon>
        <taxon>Spermatophyta</taxon>
        <taxon>Magnoliopsida</taxon>
        <taxon>eudicotyledons</taxon>
        <taxon>Gunneridae</taxon>
        <taxon>Pentapetalae</taxon>
        <taxon>asterids</taxon>
        <taxon>lamiids</taxon>
        <taxon>Lamiales</taxon>
        <taxon>Phrymaceae</taxon>
        <taxon>Erythranthe</taxon>
    </lineage>
</organism>
<dbReference type="STRING" id="4155.A0A022Q587"/>
<dbReference type="Pfam" id="PF12937">
    <property type="entry name" value="F-box-like"/>
    <property type="match status" value="1"/>
</dbReference>
<dbReference type="Proteomes" id="UP000030748">
    <property type="component" value="Unassembled WGS sequence"/>
</dbReference>
<evidence type="ECO:0000313" key="3">
    <source>
        <dbReference type="Proteomes" id="UP000030748"/>
    </source>
</evidence>
<dbReference type="NCBIfam" id="TIGR01640">
    <property type="entry name" value="F_box_assoc_1"/>
    <property type="match status" value="1"/>
</dbReference>
<evidence type="ECO:0000313" key="2">
    <source>
        <dbReference type="EMBL" id="EYU23136.1"/>
    </source>
</evidence>
<dbReference type="InterPro" id="IPR013187">
    <property type="entry name" value="F-box-assoc_dom_typ3"/>
</dbReference>
<dbReference type="Pfam" id="PF08268">
    <property type="entry name" value="FBA_3"/>
    <property type="match status" value="1"/>
</dbReference>
<dbReference type="PANTHER" id="PTHR31672">
    <property type="entry name" value="BNACNNG10540D PROTEIN"/>
    <property type="match status" value="1"/>
</dbReference>
<feature type="domain" description="F-box" evidence="1">
    <location>
        <begin position="8"/>
        <end position="58"/>
    </location>
</feature>
<reference evidence="2 3" key="1">
    <citation type="journal article" date="2013" name="Proc. Natl. Acad. Sci. U.S.A.">
        <title>Fine-scale variation in meiotic recombination in Mimulus inferred from population shotgun sequencing.</title>
        <authorList>
            <person name="Hellsten U."/>
            <person name="Wright K.M."/>
            <person name="Jenkins J."/>
            <person name="Shu S."/>
            <person name="Yuan Y."/>
            <person name="Wessler S.R."/>
            <person name="Schmutz J."/>
            <person name="Willis J.H."/>
            <person name="Rokhsar D.S."/>
        </authorList>
    </citation>
    <scope>NUCLEOTIDE SEQUENCE [LARGE SCALE GENOMIC DNA]</scope>
    <source>
        <strain evidence="3">cv. DUN x IM62</strain>
    </source>
</reference>
<dbReference type="eggNOG" id="ENOG502QS4I">
    <property type="taxonomic scope" value="Eukaryota"/>
</dbReference>
<dbReference type="InterPro" id="IPR036047">
    <property type="entry name" value="F-box-like_dom_sf"/>
</dbReference>
<dbReference type="InterPro" id="IPR017451">
    <property type="entry name" value="F-box-assoc_interact_dom"/>
</dbReference>
<dbReference type="EMBL" id="KI632182">
    <property type="protein sequence ID" value="EYU23136.1"/>
    <property type="molecule type" value="Genomic_DNA"/>
</dbReference>
<dbReference type="SUPFAM" id="SSF81383">
    <property type="entry name" value="F-box domain"/>
    <property type="match status" value="1"/>
</dbReference>
<dbReference type="PANTHER" id="PTHR31672:SF13">
    <property type="entry name" value="F-BOX PROTEIN CPR30-LIKE"/>
    <property type="match status" value="1"/>
</dbReference>
<evidence type="ECO:0000259" key="1">
    <source>
        <dbReference type="PROSITE" id="PS50181"/>
    </source>
</evidence>
<dbReference type="AlphaFoldDB" id="A0A022Q587"/>
<keyword evidence="3" id="KW-1185">Reference proteome</keyword>
<dbReference type="Gene3D" id="1.20.1280.50">
    <property type="match status" value="1"/>
</dbReference>
<dbReference type="SMART" id="SM00256">
    <property type="entry name" value="FBOX"/>
    <property type="match status" value="1"/>
</dbReference>
<dbReference type="InterPro" id="IPR001810">
    <property type="entry name" value="F-box_dom"/>
</dbReference>
<accession>A0A022Q587</accession>
<dbReference type="InterPro" id="IPR050796">
    <property type="entry name" value="SCF_F-box_component"/>
</dbReference>
<name>A0A022Q587_ERYGU</name>